<protein>
    <submittedName>
        <fullName evidence="2">Uncharacterized protein</fullName>
    </submittedName>
</protein>
<comment type="caution">
    <text evidence="2">The sequence shown here is derived from an EMBL/GenBank/DDBJ whole genome shotgun (WGS) entry which is preliminary data.</text>
</comment>
<keyword evidence="1" id="KW-1133">Transmembrane helix</keyword>
<evidence type="ECO:0000256" key="1">
    <source>
        <dbReference type="SAM" id="Phobius"/>
    </source>
</evidence>
<dbReference type="Proteomes" id="UP000237934">
    <property type="component" value="Unassembled WGS sequence"/>
</dbReference>
<reference evidence="2 3" key="1">
    <citation type="journal article" date="2018" name="Pathog. Dis.">
        <title>Whole-genome sequencing based characterization of antimicrobial resistance in Enterococcus.</title>
        <authorList>
            <person name="Tyson G."/>
        </authorList>
    </citation>
    <scope>NUCLEOTIDE SEQUENCE [LARGE SCALE GENOMIC DNA]</scope>
    <source>
        <strain evidence="2 3">CVM N55263</strain>
    </source>
</reference>
<keyword evidence="1" id="KW-0472">Membrane</keyword>
<dbReference type="RefSeq" id="WP_104871605.1">
    <property type="nucleotide sequence ID" value="NZ_JADNKX010000001.1"/>
</dbReference>
<name>A0A2S7RU72_ENTMU</name>
<accession>A0A2S7RU72</accession>
<sequence length="182" mass="20456">MNTLTNITKLDYDEKNSEIISPKISIFENSNEKSINYNKKKHTEISKYVAVGLVVLSFNCTSNNNPKVVSNDYQKKIILNESYGSTNVNQVTKINTKSLANPGYLNFVVDNVKENKDVNSEMITEIKKIQQIENSLFYVGIAMGVLILIAPLFSNISFQLSVPASFFGFSTLVPKLRRYVNG</sequence>
<keyword evidence="1" id="KW-0812">Transmembrane</keyword>
<feature type="transmembrane region" description="Helical" evidence="1">
    <location>
        <begin position="136"/>
        <end position="158"/>
    </location>
</feature>
<dbReference type="AlphaFoldDB" id="A0A2S7RU72"/>
<dbReference type="EMBL" id="PUAP01000022">
    <property type="protein sequence ID" value="PQF23346.1"/>
    <property type="molecule type" value="Genomic_DNA"/>
</dbReference>
<gene>
    <name evidence="2" type="ORF">CUS89_07190</name>
</gene>
<evidence type="ECO:0000313" key="3">
    <source>
        <dbReference type="Proteomes" id="UP000237934"/>
    </source>
</evidence>
<organism evidence="2 3">
    <name type="scientific">Enterococcus mundtii</name>
    <dbReference type="NCBI Taxonomy" id="53346"/>
    <lineage>
        <taxon>Bacteria</taxon>
        <taxon>Bacillati</taxon>
        <taxon>Bacillota</taxon>
        <taxon>Bacilli</taxon>
        <taxon>Lactobacillales</taxon>
        <taxon>Enterococcaceae</taxon>
        <taxon>Enterococcus</taxon>
    </lineage>
</organism>
<proteinExistence type="predicted"/>
<evidence type="ECO:0000313" key="2">
    <source>
        <dbReference type="EMBL" id="PQF23346.1"/>
    </source>
</evidence>